<keyword evidence="3" id="KW-1185">Reference proteome</keyword>
<dbReference type="AlphaFoldDB" id="J9VIC1"/>
<gene>
    <name evidence="2" type="ORF">CNAG_07793</name>
</gene>
<feature type="compositionally biased region" description="Low complexity" evidence="1">
    <location>
        <begin position="425"/>
        <end position="436"/>
    </location>
</feature>
<dbReference type="RefSeq" id="XP_012048431.1">
    <property type="nucleotide sequence ID" value="XM_012193041.1"/>
</dbReference>
<accession>J9VIC1</accession>
<dbReference type="KEGG" id="cng:CNAG_07793"/>
<dbReference type="EMBL" id="CP003823">
    <property type="protein sequence ID" value="AFR94197.2"/>
    <property type="molecule type" value="Genomic_DNA"/>
</dbReference>
<dbReference type="HOGENOM" id="CLU_474880_0_0_1"/>
<proteinExistence type="predicted"/>
<evidence type="ECO:0000256" key="1">
    <source>
        <dbReference type="SAM" id="MobiDB-lite"/>
    </source>
</evidence>
<dbReference type="GeneID" id="23890610"/>
<feature type="compositionally biased region" description="Gly residues" evidence="1">
    <location>
        <begin position="381"/>
        <end position="414"/>
    </location>
</feature>
<evidence type="ECO:0000313" key="2">
    <source>
        <dbReference type="EMBL" id="AFR94197.2"/>
    </source>
</evidence>
<organism evidence="2 3">
    <name type="scientific">Cryptococcus neoformans (strain H99 / ATCC 208821 / CBS 10515 / FGSC 9487)</name>
    <name type="common">Cryptococcus neoformans var. grubii serotype A</name>
    <dbReference type="NCBI Taxonomy" id="235443"/>
    <lineage>
        <taxon>Eukaryota</taxon>
        <taxon>Fungi</taxon>
        <taxon>Dikarya</taxon>
        <taxon>Basidiomycota</taxon>
        <taxon>Agaricomycotina</taxon>
        <taxon>Tremellomycetes</taxon>
        <taxon>Tremellales</taxon>
        <taxon>Cryptococcaceae</taxon>
        <taxon>Cryptococcus</taxon>
        <taxon>Cryptococcus neoformans species complex</taxon>
    </lineage>
</organism>
<sequence>MSFTPGHPANATYPSPLCYVPFDINQLYSVPNVVAINSLSEIRKRNMLERLQSAARHRSIEDESDASNSYFLYFSSFFMVSADIPPYFHYNNYDMSRQEFMGRQWSDIDVVKEFKRRETVKSAKDGRAPSIPFGRSISKIKSISETSSEKGATTPDFVFRVSRGGVVEKVCGVGELKWRTKSEKEQQRNSFYYACKEGIFQTVWYIVAAFDLFKCRLGFTIVDWSFCRLAMMEDEAGGNVVVLEANDKAVKKFHSQYGDALSANDLDNLEEVWSDMPNTLFTEDWEIDQEARDRFEGTILLIIAAVTSDFSPVSPQSSNDSPLPLGIPSGNHVHVDGHAKEGAISLHHRKHYHGRRYSVKAKVTESADEGGNKRGNASDGASGGGGGGFGGGGGSGNGKGGGGSGNGGNRGLGGNPAPRRSSRLNSNAAQNNPPSNRHNNVANFDVLSKAESTEEIEEYGEKMEEDTEEMEEGTEGMEEGTEGVEEDTDGHMAKELVDAWRIQVSIARMNEGLQPVPYGPPSPSTPGKFSLPPSYAEGRHQFAASSQAFVPLLTPPISPDGAKFGGSNHDYRATQSTVDFSKAIEDLSRAIELDANGHKPFCLVEIDEVDISEDKDPVRQDPFGHIKEHFPRGLSFQLLTRAEMDIVFARVACGDYILREG</sequence>
<evidence type="ECO:0000313" key="3">
    <source>
        <dbReference type="Proteomes" id="UP000010091"/>
    </source>
</evidence>
<dbReference type="Proteomes" id="UP000010091">
    <property type="component" value="Chromosome 4"/>
</dbReference>
<feature type="compositionally biased region" description="Basic residues" evidence="1">
    <location>
        <begin position="348"/>
        <end position="359"/>
    </location>
</feature>
<feature type="region of interest" description="Disordered" evidence="1">
    <location>
        <begin position="311"/>
        <end position="335"/>
    </location>
</feature>
<feature type="compositionally biased region" description="Polar residues" evidence="1">
    <location>
        <begin position="311"/>
        <end position="321"/>
    </location>
</feature>
<reference evidence="2 3" key="1">
    <citation type="journal article" date="2014" name="PLoS Genet.">
        <title>Analysis of the genome and transcriptome of Cryptococcus neoformans var. grubii reveals complex RNA expression and microevolution leading to virulence attenuation.</title>
        <authorList>
            <person name="Janbon G."/>
            <person name="Ormerod K.L."/>
            <person name="Paulet D."/>
            <person name="Byrnes E.J.III."/>
            <person name="Yadav V."/>
            <person name="Chatterjee G."/>
            <person name="Mullapudi N."/>
            <person name="Hon C.C."/>
            <person name="Billmyre R.B."/>
            <person name="Brunel F."/>
            <person name="Bahn Y.S."/>
            <person name="Chen W."/>
            <person name="Chen Y."/>
            <person name="Chow E.W."/>
            <person name="Coppee J.Y."/>
            <person name="Floyd-Averette A."/>
            <person name="Gaillardin C."/>
            <person name="Gerik K.J."/>
            <person name="Goldberg J."/>
            <person name="Gonzalez-Hilarion S."/>
            <person name="Gujja S."/>
            <person name="Hamlin J.L."/>
            <person name="Hsueh Y.P."/>
            <person name="Ianiri G."/>
            <person name="Jones S."/>
            <person name="Kodira C.D."/>
            <person name="Kozubowski L."/>
            <person name="Lam W."/>
            <person name="Marra M."/>
            <person name="Mesner L.D."/>
            <person name="Mieczkowski P.A."/>
            <person name="Moyrand F."/>
            <person name="Nielsen K."/>
            <person name="Proux C."/>
            <person name="Rossignol T."/>
            <person name="Schein J.E."/>
            <person name="Sun S."/>
            <person name="Wollschlaeger C."/>
            <person name="Wood I.A."/>
            <person name="Zeng Q."/>
            <person name="Neuveglise C."/>
            <person name="Newlon C.S."/>
            <person name="Perfect J.R."/>
            <person name="Lodge J.K."/>
            <person name="Idnurm A."/>
            <person name="Stajich J.E."/>
            <person name="Kronstad J.W."/>
            <person name="Sanyal K."/>
            <person name="Heitman J."/>
            <person name="Fraser J.A."/>
            <person name="Cuomo C.A."/>
            <person name="Dietrich F.S."/>
        </authorList>
    </citation>
    <scope>NUCLEOTIDE SEQUENCE [LARGE SCALE GENOMIC DNA]</scope>
    <source>
        <strain evidence="3">H99 / ATCC 208821 / CBS 10515 / FGSC 9487</strain>
    </source>
</reference>
<name>J9VIC1_CRYN9</name>
<dbReference type="VEuPathDB" id="FungiDB:CNAG_07793"/>
<feature type="compositionally biased region" description="Acidic residues" evidence="1">
    <location>
        <begin position="453"/>
        <end position="488"/>
    </location>
</feature>
<dbReference type="OrthoDB" id="10465799at2759"/>
<feature type="region of interest" description="Disordered" evidence="1">
    <location>
        <begin position="348"/>
        <end position="488"/>
    </location>
</feature>
<protein>
    <submittedName>
        <fullName evidence="2">Uncharacterized protein</fullName>
    </submittedName>
</protein>